<dbReference type="EMBL" id="JAJAGQ010000018">
    <property type="protein sequence ID" value="KAJ8535416.1"/>
    <property type="molecule type" value="Genomic_DNA"/>
</dbReference>
<name>A0A9Q1LFS3_9SOLA</name>
<dbReference type="AlphaFoldDB" id="A0A9Q1LFS3"/>
<sequence length="81" mass="9213">MKQPNCFSPNPKIPHQNMSQKNYVVSSTLIILKIQDVICAPPQIHPICKKDDYLLFPFLENGALLKLLEIAQVLDEHVNES</sequence>
<keyword evidence="2" id="KW-1185">Reference proteome</keyword>
<proteinExistence type="predicted"/>
<comment type="caution">
    <text evidence="1">The sequence shown here is derived from an EMBL/GenBank/DDBJ whole genome shotgun (WGS) entry which is preliminary data.</text>
</comment>
<gene>
    <name evidence="1" type="ORF">K7X08_023136</name>
</gene>
<evidence type="ECO:0000313" key="2">
    <source>
        <dbReference type="Proteomes" id="UP001152561"/>
    </source>
</evidence>
<protein>
    <submittedName>
        <fullName evidence="1">Uncharacterized protein</fullName>
    </submittedName>
</protein>
<evidence type="ECO:0000313" key="1">
    <source>
        <dbReference type="EMBL" id="KAJ8535416.1"/>
    </source>
</evidence>
<accession>A0A9Q1LFS3</accession>
<organism evidence="1 2">
    <name type="scientific">Anisodus acutangulus</name>
    <dbReference type="NCBI Taxonomy" id="402998"/>
    <lineage>
        <taxon>Eukaryota</taxon>
        <taxon>Viridiplantae</taxon>
        <taxon>Streptophyta</taxon>
        <taxon>Embryophyta</taxon>
        <taxon>Tracheophyta</taxon>
        <taxon>Spermatophyta</taxon>
        <taxon>Magnoliopsida</taxon>
        <taxon>eudicotyledons</taxon>
        <taxon>Gunneridae</taxon>
        <taxon>Pentapetalae</taxon>
        <taxon>asterids</taxon>
        <taxon>lamiids</taxon>
        <taxon>Solanales</taxon>
        <taxon>Solanaceae</taxon>
        <taxon>Solanoideae</taxon>
        <taxon>Hyoscyameae</taxon>
        <taxon>Anisodus</taxon>
    </lineage>
</organism>
<dbReference type="Proteomes" id="UP001152561">
    <property type="component" value="Unassembled WGS sequence"/>
</dbReference>
<reference evidence="2" key="1">
    <citation type="journal article" date="2023" name="Proc. Natl. Acad. Sci. U.S.A.">
        <title>Genomic and structural basis for evolution of tropane alkaloid biosynthesis.</title>
        <authorList>
            <person name="Wanga Y.-J."/>
            <person name="Taina T."/>
            <person name="Yua J.-Y."/>
            <person name="Lia J."/>
            <person name="Xua B."/>
            <person name="Chenc J."/>
            <person name="D'Auriad J.C."/>
            <person name="Huanga J.-P."/>
            <person name="Huanga S.-X."/>
        </authorList>
    </citation>
    <scope>NUCLEOTIDE SEQUENCE [LARGE SCALE GENOMIC DNA]</scope>
    <source>
        <strain evidence="2">cv. KIB-2019</strain>
    </source>
</reference>